<dbReference type="InterPro" id="IPR010218">
    <property type="entry name" value="NADH_DH_suC"/>
</dbReference>
<evidence type="ECO:0000259" key="5">
    <source>
        <dbReference type="Pfam" id="PF00329"/>
    </source>
</evidence>
<protein>
    <recommendedName>
        <fullName evidence="4">NADH-quinone oxidoreductase</fullName>
        <ecNumber evidence="4">7.1.1.-</ecNumber>
    </recommendedName>
</protein>
<evidence type="ECO:0000256" key="4">
    <source>
        <dbReference type="RuleBase" id="RU003582"/>
    </source>
</evidence>
<reference evidence="6 7" key="1">
    <citation type="journal article" date="2003" name="Proc. Natl. Acad. Sci. U.S.A.">
        <title>Complete genome sequence and analysis of Wolinella succinogenes.</title>
        <authorList>
            <person name="Baar C."/>
            <person name="Eppinger M."/>
            <person name="Raddatz G."/>
            <person name="Simon JM."/>
            <person name="Lanz C."/>
            <person name="Klimmek O."/>
            <person name="Nandakumar R."/>
            <person name="Gross R."/>
            <person name="Rosinus A."/>
            <person name="Keller H."/>
            <person name="Jagtap P."/>
            <person name="Linke B."/>
            <person name="Meyer F."/>
            <person name="Lederer H."/>
            <person name="Schuster S.C."/>
        </authorList>
    </citation>
    <scope>NUCLEOTIDE SEQUENCE [LARGE SCALE GENOMIC DNA]</scope>
    <source>
        <strain evidence="7">ATCC 29543 / DSM 1740 / CCUG 13145 / JCM 31913 / LMG 7466 / NCTC 11488 / FDC 602W</strain>
    </source>
</reference>
<dbReference type="KEGG" id="wsu:WS0474"/>
<dbReference type="Pfam" id="PF00329">
    <property type="entry name" value="Complex1_30kDa"/>
    <property type="match status" value="1"/>
</dbReference>
<dbReference type="EMBL" id="BX571658">
    <property type="protein sequence ID" value="CAE09614.1"/>
    <property type="molecule type" value="Genomic_DNA"/>
</dbReference>
<evidence type="ECO:0000313" key="7">
    <source>
        <dbReference type="Proteomes" id="UP000000422"/>
    </source>
</evidence>
<keyword evidence="3" id="KW-1278">Translocase</keyword>
<organism evidence="7">
    <name type="scientific">Wolinella succinogenes (strain ATCC 29543 / DSM 1740 / CCUG 13145 / JCM 31913 / LMG 7466 / NCTC 11488 / FDC 602W)</name>
    <name type="common">Vibrio succinogenes</name>
    <dbReference type="NCBI Taxonomy" id="273121"/>
    <lineage>
        <taxon>Bacteria</taxon>
        <taxon>Pseudomonadati</taxon>
        <taxon>Campylobacterota</taxon>
        <taxon>Epsilonproteobacteria</taxon>
        <taxon>Campylobacterales</taxon>
        <taxon>Helicobacteraceae</taxon>
        <taxon>Wolinella</taxon>
    </lineage>
</organism>
<evidence type="ECO:0000256" key="1">
    <source>
        <dbReference type="ARBA" id="ARBA00007569"/>
    </source>
</evidence>
<dbReference type="InterPro" id="IPR037232">
    <property type="entry name" value="NADH_quin_OxRdtase_su_C/D-like"/>
</dbReference>
<dbReference type="STRING" id="273121.WS0474"/>
<keyword evidence="4" id="KW-0874">Quinone</keyword>
<comment type="catalytic activity">
    <reaction evidence="4">
        <text>a quinone + NADH + 5 H(+)(in) = a quinol + NAD(+) + 4 H(+)(out)</text>
        <dbReference type="Rhea" id="RHEA:57888"/>
        <dbReference type="ChEBI" id="CHEBI:15378"/>
        <dbReference type="ChEBI" id="CHEBI:24646"/>
        <dbReference type="ChEBI" id="CHEBI:57540"/>
        <dbReference type="ChEBI" id="CHEBI:57945"/>
        <dbReference type="ChEBI" id="CHEBI:132124"/>
    </reaction>
</comment>
<dbReference type="PANTHER" id="PTHR10884:SF14">
    <property type="entry name" value="NADH DEHYDROGENASE [UBIQUINONE] IRON-SULFUR PROTEIN 3, MITOCHONDRIAL"/>
    <property type="match status" value="1"/>
</dbReference>
<keyword evidence="3" id="KW-0520">NAD</keyword>
<dbReference type="InterPro" id="IPR001268">
    <property type="entry name" value="NADH_UbQ_OxRdtase_30kDa_su"/>
</dbReference>
<evidence type="ECO:0000313" key="6">
    <source>
        <dbReference type="EMBL" id="CAE09614.1"/>
    </source>
</evidence>
<evidence type="ECO:0000256" key="3">
    <source>
        <dbReference type="RuleBase" id="RU003456"/>
    </source>
</evidence>
<dbReference type="eggNOG" id="COG0852">
    <property type="taxonomic scope" value="Bacteria"/>
</dbReference>
<dbReference type="GO" id="GO:0048038">
    <property type="term" value="F:quinone binding"/>
    <property type="evidence" value="ECO:0007669"/>
    <property type="project" value="UniProtKB-KW"/>
</dbReference>
<keyword evidence="6" id="KW-0560">Oxidoreductase</keyword>
<dbReference type="HOGENOM" id="CLU_091312_0_0_7"/>
<dbReference type="NCBIfam" id="TIGR01961">
    <property type="entry name" value="NuoC_fam"/>
    <property type="match status" value="1"/>
</dbReference>
<dbReference type="PANTHER" id="PTHR10884">
    <property type="entry name" value="NADH DEHYDROGENASE UBIQUINONE IRON-SULFUR PROTEIN 3"/>
    <property type="match status" value="1"/>
</dbReference>
<dbReference type="EC" id="7.1.1.-" evidence="4"/>
<keyword evidence="2 3" id="KW-0813">Transport</keyword>
<comment type="similarity">
    <text evidence="1 3">Belongs to the complex I 30 kDa subunit family.</text>
</comment>
<dbReference type="GO" id="GO:0008137">
    <property type="term" value="F:NADH dehydrogenase (ubiquinone) activity"/>
    <property type="evidence" value="ECO:0007669"/>
    <property type="project" value="InterPro"/>
</dbReference>
<evidence type="ECO:0000256" key="2">
    <source>
        <dbReference type="ARBA" id="ARBA00022448"/>
    </source>
</evidence>
<dbReference type="RefSeq" id="WP_011138414.1">
    <property type="nucleotide sequence ID" value="NC_005090.1"/>
</dbReference>
<proteinExistence type="inferred from homology"/>
<comment type="function">
    <text evidence="4">NDH-1 shuttles electrons from NADH, via FMN and iron-sulfur (Fe-S) centers, to quinones in the respiratory chain.</text>
</comment>
<dbReference type="GO" id="GO:0016651">
    <property type="term" value="F:oxidoreductase activity, acting on NAD(P)H"/>
    <property type="evidence" value="ECO:0007669"/>
    <property type="project" value="InterPro"/>
</dbReference>
<name>Q7MA49_WOLSU</name>
<dbReference type="InterPro" id="IPR020396">
    <property type="entry name" value="NADH_UbQ_OxRdtase_CS"/>
</dbReference>
<feature type="domain" description="NADH:ubiquinone oxidoreductase 30kDa subunit" evidence="5">
    <location>
        <begin position="63"/>
        <end position="180"/>
    </location>
</feature>
<dbReference type="AlphaFoldDB" id="Q7MA49"/>
<gene>
    <name evidence="6" type="primary">NUOC</name>
    <name evidence="6" type="ordered locus">WS0474</name>
</gene>
<dbReference type="NCBIfam" id="NF006304">
    <property type="entry name" value="PRK08491.1"/>
    <property type="match status" value="1"/>
</dbReference>
<dbReference type="SUPFAM" id="SSF143243">
    <property type="entry name" value="Nqo5-like"/>
    <property type="match status" value="1"/>
</dbReference>
<accession>Q7MA49</accession>
<sequence length="266" mass="31543">MRQYKPQANAQKKVYYSDRFHEKPSLPKESLEAFPEFAKELELLSQEVKVLESYVERGDWVAYVEPKENKKALAALKRMGYEILSEMSAIDYLETRHGFEVFYQLLSMEKHHRMRLKLFLPEGMELESANDLFRSADWSEREMYDMFGIRLLHHPYLKRILMPDDWSGYPLRKSYPLHGDEAAQWYEVDKIFGKEYREVVGPENRDAARIDRYDTTRFARMGHEVPYGEDISLGEKETPIRYQEEGGVVIVEKLTPENSKQLQERK</sequence>
<keyword evidence="7" id="KW-1185">Reference proteome</keyword>
<dbReference type="Proteomes" id="UP000000422">
    <property type="component" value="Chromosome"/>
</dbReference>
<dbReference type="Gene3D" id="3.30.460.80">
    <property type="entry name" value="NADH:ubiquinone oxidoreductase, 30kDa subunit"/>
    <property type="match status" value="1"/>
</dbReference>
<dbReference type="PROSITE" id="PS00542">
    <property type="entry name" value="COMPLEX1_30K"/>
    <property type="match status" value="1"/>
</dbReference>